<comment type="caution">
    <text evidence="1">The sequence shown here is derived from an EMBL/GenBank/DDBJ whole genome shotgun (WGS) entry which is preliminary data.</text>
</comment>
<proteinExistence type="predicted"/>
<evidence type="ECO:0000313" key="1">
    <source>
        <dbReference type="EMBL" id="KAJ8010516.1"/>
    </source>
</evidence>
<dbReference type="EMBL" id="CM055733">
    <property type="protein sequence ID" value="KAJ8010516.1"/>
    <property type="molecule type" value="Genomic_DNA"/>
</dbReference>
<organism evidence="1 2">
    <name type="scientific">Dallia pectoralis</name>
    <name type="common">Alaska blackfish</name>
    <dbReference type="NCBI Taxonomy" id="75939"/>
    <lineage>
        <taxon>Eukaryota</taxon>
        <taxon>Metazoa</taxon>
        <taxon>Chordata</taxon>
        <taxon>Craniata</taxon>
        <taxon>Vertebrata</taxon>
        <taxon>Euteleostomi</taxon>
        <taxon>Actinopterygii</taxon>
        <taxon>Neopterygii</taxon>
        <taxon>Teleostei</taxon>
        <taxon>Protacanthopterygii</taxon>
        <taxon>Esociformes</taxon>
        <taxon>Umbridae</taxon>
        <taxon>Dallia</taxon>
    </lineage>
</organism>
<gene>
    <name evidence="1" type="ORF">DPEC_G00075900</name>
</gene>
<protein>
    <submittedName>
        <fullName evidence="1">Uncharacterized protein</fullName>
    </submittedName>
</protein>
<name>A0ACC2H3N9_DALPE</name>
<reference evidence="1" key="1">
    <citation type="submission" date="2021-05" db="EMBL/GenBank/DDBJ databases">
        <authorList>
            <person name="Pan Q."/>
            <person name="Jouanno E."/>
            <person name="Zahm M."/>
            <person name="Klopp C."/>
            <person name="Cabau C."/>
            <person name="Louis A."/>
            <person name="Berthelot C."/>
            <person name="Parey E."/>
            <person name="Roest Crollius H."/>
            <person name="Montfort J."/>
            <person name="Robinson-Rechavi M."/>
            <person name="Bouchez O."/>
            <person name="Lampietro C."/>
            <person name="Lopez Roques C."/>
            <person name="Donnadieu C."/>
            <person name="Postlethwait J."/>
            <person name="Bobe J."/>
            <person name="Dillon D."/>
            <person name="Chandos A."/>
            <person name="von Hippel F."/>
            <person name="Guiguen Y."/>
        </authorList>
    </citation>
    <scope>NUCLEOTIDE SEQUENCE</scope>
    <source>
        <strain evidence="1">YG-Jan2019</strain>
    </source>
</reference>
<accession>A0ACC2H3N9</accession>
<keyword evidence="2" id="KW-1185">Reference proteome</keyword>
<evidence type="ECO:0000313" key="2">
    <source>
        <dbReference type="Proteomes" id="UP001157502"/>
    </source>
</evidence>
<sequence length="126" mass="14505">MSCLSLQRSLYAVLMQASGRSILYVGSFYVKWRNPSQTVKFRLGRQDSTCSHLPGLQTTHRCTLKPDLNICSVREVTCWMPRNFLQLNSQDTADHQRLPHLSCHRQDHTIPSEKVTTYMELQLGPL</sequence>
<dbReference type="Proteomes" id="UP001157502">
    <property type="component" value="Chromosome 6"/>
</dbReference>